<protein>
    <submittedName>
        <fullName evidence="1">Uncharacterized protein</fullName>
    </submittedName>
</protein>
<keyword evidence="2" id="KW-1185">Reference proteome</keyword>
<evidence type="ECO:0000313" key="1">
    <source>
        <dbReference type="EMBL" id="AWB84823.1"/>
    </source>
</evidence>
<dbReference type="PROSITE" id="PS50943">
    <property type="entry name" value="HTH_CROC1"/>
    <property type="match status" value="1"/>
</dbReference>
<dbReference type="Proteomes" id="UP000244754">
    <property type="component" value="Chromosome"/>
</dbReference>
<dbReference type="SMART" id="SM00530">
    <property type="entry name" value="HTH_XRE"/>
    <property type="match status" value="1"/>
</dbReference>
<dbReference type="AlphaFoldDB" id="A0A2S0WGC5"/>
<dbReference type="KEGG" id="clia:C3E79_10325"/>
<reference evidence="2" key="1">
    <citation type="submission" date="2018-01" db="EMBL/GenBank/DDBJ databases">
        <authorList>
            <person name="Li J."/>
        </authorList>
    </citation>
    <scope>NUCLEOTIDE SEQUENCE [LARGE SCALE GENOMIC DNA]</scope>
    <source>
        <strain evidence="2">2184</strain>
    </source>
</reference>
<dbReference type="CDD" id="cd00093">
    <property type="entry name" value="HTH_XRE"/>
    <property type="match status" value="1"/>
</dbReference>
<name>A0A2S0WGC5_9CORY</name>
<dbReference type="SUPFAM" id="SSF47413">
    <property type="entry name" value="lambda repressor-like DNA-binding domains"/>
    <property type="match status" value="1"/>
</dbReference>
<dbReference type="GO" id="GO:0003677">
    <property type="term" value="F:DNA binding"/>
    <property type="evidence" value="ECO:0007669"/>
    <property type="project" value="InterPro"/>
</dbReference>
<accession>A0A2S0WGC5</accession>
<sequence>MFVRERRVPPLVMWATSGYINYTRVVYFRWSTAVSGGNITRMEYATSPNHQLANLVRDARKKLGMTQDQLASALGRSRIWVVRVEKGWRDDRAEPITLDGDIAIKLASVLGVDPLSVLRAGRVAPQEWPDLSNYRSMFDSVRVVDVTSLTLEQQDIIERAINEFKHLNHQHKHP</sequence>
<evidence type="ECO:0000313" key="2">
    <source>
        <dbReference type="Proteomes" id="UP000244754"/>
    </source>
</evidence>
<dbReference type="InterPro" id="IPR010982">
    <property type="entry name" value="Lambda_DNA-bd_dom_sf"/>
</dbReference>
<dbReference type="EMBL" id="CP026948">
    <property type="protein sequence ID" value="AWB84823.1"/>
    <property type="molecule type" value="Genomic_DNA"/>
</dbReference>
<organism evidence="1 2">
    <name type="scientific">Corynebacterium liangguodongii</name>
    <dbReference type="NCBI Taxonomy" id="2079535"/>
    <lineage>
        <taxon>Bacteria</taxon>
        <taxon>Bacillati</taxon>
        <taxon>Actinomycetota</taxon>
        <taxon>Actinomycetes</taxon>
        <taxon>Mycobacteriales</taxon>
        <taxon>Corynebacteriaceae</taxon>
        <taxon>Corynebacterium</taxon>
    </lineage>
</organism>
<dbReference type="Gene3D" id="1.10.260.40">
    <property type="entry name" value="lambda repressor-like DNA-binding domains"/>
    <property type="match status" value="1"/>
</dbReference>
<dbReference type="InterPro" id="IPR001387">
    <property type="entry name" value="Cro/C1-type_HTH"/>
</dbReference>
<gene>
    <name evidence="1" type="ORF">C3E79_10325</name>
</gene>
<proteinExistence type="predicted"/>